<organism evidence="1 2">
    <name type="scientific">Panagrolaimus sp. PS1159</name>
    <dbReference type="NCBI Taxonomy" id="55785"/>
    <lineage>
        <taxon>Eukaryota</taxon>
        <taxon>Metazoa</taxon>
        <taxon>Ecdysozoa</taxon>
        <taxon>Nematoda</taxon>
        <taxon>Chromadorea</taxon>
        <taxon>Rhabditida</taxon>
        <taxon>Tylenchina</taxon>
        <taxon>Panagrolaimomorpha</taxon>
        <taxon>Panagrolaimoidea</taxon>
        <taxon>Panagrolaimidae</taxon>
        <taxon>Panagrolaimus</taxon>
    </lineage>
</organism>
<sequence>MPEIKKSNSVISLGLRGPTIWTRLIQVAVVFVFFGGMIGAFCYAILNGENSNSEGSEVPIRDASSNFSVFWTQYSDSGECINIRQPNKTESKAKEDNDDPNDSPGKKFPSYWYQDDDEKRLIYRTDPTHVAYVYQTHTFWTIIDDAEVALSCSKDNNLNYTEFIDRMGLSNMYNRHSEIRQLERNGKVFVYDGEPPSRKLRSDSDLPLFIRAYADYETGVLRGFDSFFGINTTSGIFHTQCWFNEMKSHKPSAAAWGTLPSICENI</sequence>
<name>A0AC35EVY1_9BILA</name>
<dbReference type="WBParaSite" id="PS1159_v2.g11233.t1">
    <property type="protein sequence ID" value="PS1159_v2.g11233.t1"/>
    <property type="gene ID" value="PS1159_v2.g11233"/>
</dbReference>
<evidence type="ECO:0000313" key="2">
    <source>
        <dbReference type="WBParaSite" id="PS1159_v2.g11233.t1"/>
    </source>
</evidence>
<dbReference type="Proteomes" id="UP000887580">
    <property type="component" value="Unplaced"/>
</dbReference>
<protein>
    <submittedName>
        <fullName evidence="2">Uncharacterized protein</fullName>
    </submittedName>
</protein>
<proteinExistence type="predicted"/>
<accession>A0AC35EVY1</accession>
<evidence type="ECO:0000313" key="1">
    <source>
        <dbReference type="Proteomes" id="UP000887580"/>
    </source>
</evidence>
<reference evidence="2" key="1">
    <citation type="submission" date="2022-11" db="UniProtKB">
        <authorList>
            <consortium name="WormBaseParasite"/>
        </authorList>
    </citation>
    <scope>IDENTIFICATION</scope>
</reference>